<gene>
    <name evidence="2" type="ORF">CCAX7_14020</name>
</gene>
<dbReference type="SUPFAM" id="SSF49785">
    <property type="entry name" value="Galactose-binding domain-like"/>
    <property type="match status" value="1"/>
</dbReference>
<dbReference type="InterPro" id="IPR036514">
    <property type="entry name" value="SGNH_hydro_sf"/>
</dbReference>
<organism evidence="2 3">
    <name type="scientific">Capsulimonas corticalis</name>
    <dbReference type="NCBI Taxonomy" id="2219043"/>
    <lineage>
        <taxon>Bacteria</taxon>
        <taxon>Bacillati</taxon>
        <taxon>Armatimonadota</taxon>
        <taxon>Armatimonadia</taxon>
        <taxon>Capsulimonadales</taxon>
        <taxon>Capsulimonadaceae</taxon>
        <taxon>Capsulimonas</taxon>
    </lineage>
</organism>
<evidence type="ECO:0000313" key="3">
    <source>
        <dbReference type="Proteomes" id="UP000287394"/>
    </source>
</evidence>
<protein>
    <submittedName>
        <fullName evidence="2">9-O-acetylesterase</fullName>
    </submittedName>
</protein>
<dbReference type="Proteomes" id="UP000287394">
    <property type="component" value="Chromosome"/>
</dbReference>
<dbReference type="InterPro" id="IPR005181">
    <property type="entry name" value="SASA"/>
</dbReference>
<dbReference type="Pfam" id="PF03629">
    <property type="entry name" value="SASA"/>
    <property type="match status" value="1"/>
</dbReference>
<sequence length="656" mass="70984">MIKTTKLNVILSAAMGALLFNCVTGALRAQEAGVQAKPLLHPLFSDNAVLQRDRAVPIWGWTRPGAKVIVQLNDDKKQTAIAANDGRWTISIAPHAAGGPHSLNVVGEGAGESATRKNLLFGDIWLCGGQSNMAYDLNGANNPEAEIAAANYPNIRLLQAPGSIKAAPISTFEKDASWQVCSPQTVAHFSAVGYFFGRNLNHELNVPIGLIDDSWSGTPGQSWVSGPALAKMPEFKLAVDALKESASAQGAHVDPILAWWQNDPGTIAHQETPAFDDASWQTMSLPGYWETKGFPNFDGVIWFRRTIDAPAEWAGRDLTLDLGAIDDSDTTYWNGALVGATDDHSRERHYTVPGAQVKAGRNVIAVRVLDTGGDGGFSGPALSMKSGADTLSLDGPWKAHLGPAMQSLPPMPPRLDDPNAPEVLFNGKIAPLLPEQIKGVIWYQGESNGDTAAEARQYRTLLPILVNDWQSHFGAQTPFYIVQLANFKAPDDVPSNDPWPNVREAQLQTSQSQRNSHLVVVIDLGEEKNVHYRNKQETGLRLARRALSDTYGFKIESSGPTLRAVRATGGVIELKFDYAQGLNLKGDENRVFAIAGADKLFHWATPQIAGDTVTLHSIDVSAPVYARFGWSNNPRASLYNAAGLPASPFRTDLDIK</sequence>
<dbReference type="RefSeq" id="WP_119325238.1">
    <property type="nucleotide sequence ID" value="NZ_AP025739.1"/>
</dbReference>
<dbReference type="AlphaFoldDB" id="A0A402D709"/>
<dbReference type="InterPro" id="IPR008979">
    <property type="entry name" value="Galactose-bd-like_sf"/>
</dbReference>
<dbReference type="GO" id="GO:0001681">
    <property type="term" value="F:sialate O-acetylesterase activity"/>
    <property type="evidence" value="ECO:0007669"/>
    <property type="project" value="InterPro"/>
</dbReference>
<dbReference type="EMBL" id="AP025739">
    <property type="protein sequence ID" value="BDI29351.1"/>
    <property type="molecule type" value="Genomic_DNA"/>
</dbReference>
<reference evidence="2 3" key="1">
    <citation type="journal article" date="2019" name="Int. J. Syst. Evol. Microbiol.">
        <title>Capsulimonas corticalis gen. nov., sp. nov., an aerobic capsulated bacterium, of a novel bacterial order, Capsulimonadales ord. nov., of the class Armatimonadia of the phylum Armatimonadetes.</title>
        <authorList>
            <person name="Li J."/>
            <person name="Kudo C."/>
            <person name="Tonouchi A."/>
        </authorList>
    </citation>
    <scope>NUCLEOTIDE SEQUENCE [LARGE SCALE GENOMIC DNA]</scope>
    <source>
        <strain evidence="2 3">AX-7</strain>
    </source>
</reference>
<dbReference type="InterPro" id="IPR013783">
    <property type="entry name" value="Ig-like_fold"/>
</dbReference>
<accession>A0A402D709</accession>
<dbReference type="Gene3D" id="3.40.50.1110">
    <property type="entry name" value="SGNH hydrolase"/>
    <property type="match status" value="1"/>
</dbReference>
<dbReference type="PANTHER" id="PTHR22901:SF0">
    <property type="entry name" value="SIALATE O-ACETYLESTERASE"/>
    <property type="match status" value="1"/>
</dbReference>
<feature type="domain" description="Sialate O-acetylesterase" evidence="1">
    <location>
        <begin position="435"/>
        <end position="546"/>
    </location>
</feature>
<evidence type="ECO:0000259" key="1">
    <source>
        <dbReference type="Pfam" id="PF03629"/>
    </source>
</evidence>
<proteinExistence type="predicted"/>
<keyword evidence="3" id="KW-1185">Reference proteome</keyword>
<dbReference type="GO" id="GO:0005975">
    <property type="term" value="P:carbohydrate metabolic process"/>
    <property type="evidence" value="ECO:0007669"/>
    <property type="project" value="TreeGrafter"/>
</dbReference>
<dbReference type="Gene3D" id="2.60.40.10">
    <property type="entry name" value="Immunoglobulins"/>
    <property type="match status" value="1"/>
</dbReference>
<dbReference type="KEGG" id="ccot:CCAX7_14020"/>
<evidence type="ECO:0000313" key="2">
    <source>
        <dbReference type="EMBL" id="BDI29351.1"/>
    </source>
</evidence>
<dbReference type="SUPFAM" id="SSF52266">
    <property type="entry name" value="SGNH hydrolase"/>
    <property type="match status" value="1"/>
</dbReference>
<name>A0A402D709_9BACT</name>
<dbReference type="OrthoDB" id="9816001at2"/>
<dbReference type="PANTHER" id="PTHR22901">
    <property type="entry name" value="SIALATE O-ACETYLESTERASE"/>
    <property type="match status" value="1"/>
</dbReference>
<dbReference type="Gene3D" id="2.60.120.260">
    <property type="entry name" value="Galactose-binding domain-like"/>
    <property type="match status" value="1"/>
</dbReference>
<dbReference type="InterPro" id="IPR039329">
    <property type="entry name" value="SIAE"/>
</dbReference>